<dbReference type="Pfam" id="PF13458">
    <property type="entry name" value="Peripla_BP_6"/>
    <property type="match status" value="1"/>
</dbReference>
<keyword evidence="6" id="KW-1185">Reference proteome</keyword>
<evidence type="ECO:0000256" key="2">
    <source>
        <dbReference type="ARBA" id="ARBA00022729"/>
    </source>
</evidence>
<feature type="chain" id="PRO_5001983388" evidence="3">
    <location>
        <begin position="24"/>
        <end position="387"/>
    </location>
</feature>
<evidence type="ECO:0000313" key="6">
    <source>
        <dbReference type="Proteomes" id="UP000030302"/>
    </source>
</evidence>
<protein>
    <submittedName>
        <fullName evidence="5">Branched-chain amino acid ABC transporter</fullName>
    </submittedName>
</protein>
<dbReference type="AlphaFoldDB" id="A0A0A1FHE1"/>
<dbReference type="InterPro" id="IPR051010">
    <property type="entry name" value="BCAA_transport"/>
</dbReference>
<dbReference type="Proteomes" id="UP000030302">
    <property type="component" value="Chromosome"/>
</dbReference>
<evidence type="ECO:0000256" key="1">
    <source>
        <dbReference type="ARBA" id="ARBA00010062"/>
    </source>
</evidence>
<organism evidence="5 6">
    <name type="scientific">Collimonas arenae</name>
    <dbReference type="NCBI Taxonomy" id="279058"/>
    <lineage>
        <taxon>Bacteria</taxon>
        <taxon>Pseudomonadati</taxon>
        <taxon>Pseudomonadota</taxon>
        <taxon>Betaproteobacteria</taxon>
        <taxon>Burkholderiales</taxon>
        <taxon>Oxalobacteraceae</taxon>
        <taxon>Collimonas</taxon>
    </lineage>
</organism>
<name>A0A0A1FHE1_9BURK</name>
<sequence length="387" mass="41801">MKMKLTALAIALAATAIVNAAYADEFKVGSVISLTGANARGGTGMHEGMLTAVEVFNKQQPKHKIKLVTIDDESAPAKAIAGVEQLASQNVLAITGGATSDLVGPASTAANKAGLVYITSGGTSEEFVTQGYKKFFRINNTNGYVRAMTGMFADMGIKSLSIIYSTKKSTNELAVDVNKIMTAKGVKVTLHPFDPAIADFKPIINKVKLQDRPDAINMLGYENDYVGILRAAKVLKPNVKALVGVWQIANAKMSKDFPDLVPNVSGTEILPYPAEFDSAEGKQFEATFKALYHKSPDYLSEYGFVQAMALFEAIGRAADKGSLMKDGLADEMRKTDRTTLIGRLQFDARGDNPNFIQHIGQHQNGKIVIVWPKEFATGKMNFPGVPW</sequence>
<gene>
    <name evidence="5" type="ORF">LT85_3947</name>
</gene>
<dbReference type="KEGG" id="care:LT85_3947"/>
<evidence type="ECO:0000259" key="4">
    <source>
        <dbReference type="Pfam" id="PF13458"/>
    </source>
</evidence>
<dbReference type="HOGENOM" id="CLU_027128_4_3_4"/>
<dbReference type="EMBL" id="CP009962">
    <property type="protein sequence ID" value="AIY43105.1"/>
    <property type="molecule type" value="Genomic_DNA"/>
</dbReference>
<dbReference type="InterPro" id="IPR028082">
    <property type="entry name" value="Peripla_BP_I"/>
</dbReference>
<dbReference type="Gene3D" id="3.40.50.2300">
    <property type="match status" value="2"/>
</dbReference>
<dbReference type="SUPFAM" id="SSF53822">
    <property type="entry name" value="Periplasmic binding protein-like I"/>
    <property type="match status" value="1"/>
</dbReference>
<dbReference type="STRING" id="279058.LT85_3947"/>
<accession>A0A0A1FHE1</accession>
<feature type="signal peptide" evidence="3">
    <location>
        <begin position="1"/>
        <end position="23"/>
    </location>
</feature>
<dbReference type="PANTHER" id="PTHR30483">
    <property type="entry name" value="LEUCINE-SPECIFIC-BINDING PROTEIN"/>
    <property type="match status" value="1"/>
</dbReference>
<dbReference type="InterPro" id="IPR028081">
    <property type="entry name" value="Leu-bd"/>
</dbReference>
<evidence type="ECO:0000313" key="5">
    <source>
        <dbReference type="EMBL" id="AIY43105.1"/>
    </source>
</evidence>
<keyword evidence="2 3" id="KW-0732">Signal</keyword>
<evidence type="ECO:0000256" key="3">
    <source>
        <dbReference type="SAM" id="SignalP"/>
    </source>
</evidence>
<comment type="similarity">
    <text evidence="1">Belongs to the leucine-binding protein family.</text>
</comment>
<proteinExistence type="inferred from homology"/>
<dbReference type="RefSeq" id="WP_038492254.1">
    <property type="nucleotide sequence ID" value="NZ_CP009962.1"/>
</dbReference>
<feature type="domain" description="Leucine-binding protein" evidence="4">
    <location>
        <begin position="26"/>
        <end position="349"/>
    </location>
</feature>
<reference evidence="6" key="1">
    <citation type="journal article" date="2014" name="Soil Biol. Biochem.">
        <title>Structure and function of bacterial communities in ageing soils: Insights from the Mendocino ecological staircase.</title>
        <authorList>
            <person name="Uroz S."/>
            <person name="Tech J.J."/>
            <person name="Sawaya N.A."/>
            <person name="Frey-Klett P."/>
            <person name="Leveau J.H.J."/>
        </authorList>
    </citation>
    <scope>NUCLEOTIDE SEQUENCE [LARGE SCALE GENOMIC DNA]</scope>
    <source>
        <strain evidence="6">Cal35</strain>
    </source>
</reference>